<organism evidence="4 5">
    <name type="scientific">Cephalotrichum gorgonifer</name>
    <dbReference type="NCBI Taxonomy" id="2041049"/>
    <lineage>
        <taxon>Eukaryota</taxon>
        <taxon>Fungi</taxon>
        <taxon>Dikarya</taxon>
        <taxon>Ascomycota</taxon>
        <taxon>Pezizomycotina</taxon>
        <taxon>Sordariomycetes</taxon>
        <taxon>Hypocreomycetidae</taxon>
        <taxon>Microascales</taxon>
        <taxon>Microascaceae</taxon>
        <taxon>Cephalotrichum</taxon>
    </lineage>
</organism>
<evidence type="ECO:0000313" key="5">
    <source>
        <dbReference type="Proteomes" id="UP001187682"/>
    </source>
</evidence>
<dbReference type="PANTHER" id="PTHR24320:SF236">
    <property type="entry name" value="SHORT-CHAIN DEHYDROGENASE-RELATED"/>
    <property type="match status" value="1"/>
</dbReference>
<evidence type="ECO:0000313" key="4">
    <source>
        <dbReference type="EMBL" id="SPO03701.1"/>
    </source>
</evidence>
<dbReference type="InterPro" id="IPR036291">
    <property type="entry name" value="NAD(P)-bd_dom_sf"/>
</dbReference>
<dbReference type="Pfam" id="PF00106">
    <property type="entry name" value="adh_short"/>
    <property type="match status" value="1"/>
</dbReference>
<dbReference type="PANTHER" id="PTHR24320">
    <property type="entry name" value="RETINOL DEHYDROGENASE"/>
    <property type="match status" value="1"/>
</dbReference>
<evidence type="ECO:0000256" key="2">
    <source>
        <dbReference type="ARBA" id="ARBA00022857"/>
    </source>
</evidence>
<dbReference type="Gene3D" id="3.40.50.720">
    <property type="entry name" value="NAD(P)-binding Rossmann-like Domain"/>
    <property type="match status" value="1"/>
</dbReference>
<comment type="similarity">
    <text evidence="1">Belongs to the short-chain dehydrogenases/reductases (SDR) family.</text>
</comment>
<keyword evidence="2" id="KW-0521">NADP</keyword>
<protein>
    <submittedName>
        <fullName evidence="4">Related to dehydrogenases with different specificities (Related to short-chain alcohol dehydrogenases)</fullName>
    </submittedName>
</protein>
<accession>A0AAE8MZP9</accession>
<keyword evidence="3" id="KW-0560">Oxidoreductase</keyword>
<reference evidence="4" key="1">
    <citation type="submission" date="2018-03" db="EMBL/GenBank/DDBJ databases">
        <authorList>
            <person name="Guldener U."/>
        </authorList>
    </citation>
    <scope>NUCLEOTIDE SEQUENCE</scope>
</reference>
<comment type="caution">
    <text evidence="4">The sequence shown here is derived from an EMBL/GenBank/DDBJ whole genome shotgun (WGS) entry which is preliminary data.</text>
</comment>
<dbReference type="PRINTS" id="PR00081">
    <property type="entry name" value="GDHRDH"/>
</dbReference>
<gene>
    <name evidence="4" type="ORF">DNG_06384</name>
</gene>
<dbReference type="GO" id="GO:0016491">
    <property type="term" value="F:oxidoreductase activity"/>
    <property type="evidence" value="ECO:0007669"/>
    <property type="project" value="UniProtKB-KW"/>
</dbReference>
<proteinExistence type="inferred from homology"/>
<name>A0AAE8MZP9_9PEZI</name>
<evidence type="ECO:0000256" key="3">
    <source>
        <dbReference type="ARBA" id="ARBA00023002"/>
    </source>
</evidence>
<dbReference type="EMBL" id="ONZQ02000008">
    <property type="protein sequence ID" value="SPO03701.1"/>
    <property type="molecule type" value="Genomic_DNA"/>
</dbReference>
<dbReference type="AlphaFoldDB" id="A0AAE8MZP9"/>
<evidence type="ECO:0000256" key="1">
    <source>
        <dbReference type="ARBA" id="ARBA00006484"/>
    </source>
</evidence>
<keyword evidence="5" id="KW-1185">Reference proteome</keyword>
<dbReference type="SUPFAM" id="SSF51735">
    <property type="entry name" value="NAD(P)-binding Rossmann-fold domains"/>
    <property type="match status" value="1"/>
</dbReference>
<dbReference type="InterPro" id="IPR002347">
    <property type="entry name" value="SDR_fam"/>
</dbReference>
<dbReference type="Proteomes" id="UP001187682">
    <property type="component" value="Unassembled WGS sequence"/>
</dbReference>
<sequence>MSLNFGMRCSTVMPNKATLTEKNLPDQSGKVFLVTGASGGLGKLLTGILYQHNAKVYLAARSESKTQETAEAFLAKEDRLDVLWNNAGVMVPPEGSKTKQGYELQYGVNNIAHFLLTLLLRPALENAARTAPKASVRVIWVASSAADAAPNPAVDLTNMDYHREEGAWSKYSRSKAASVVHSAEFARKTKGTGIISLALNPGNFVTNLQQNMSKMELAMFKLIASEPINGAYTELFAGLSDTITEKDNGTWVSPFGKLEKVRKDLVEPELGGKFWEWSMQQVKPYL</sequence>